<proteinExistence type="predicted"/>
<dbReference type="RefSeq" id="XP_062788374.1">
    <property type="nucleotide sequence ID" value="XM_062932323.1"/>
</dbReference>
<name>A0ABZ1CQY1_9TREE</name>
<reference evidence="1 2" key="1">
    <citation type="submission" date="2024-01" db="EMBL/GenBank/DDBJ databases">
        <title>Comparative genomics of Cryptococcus and Kwoniella reveals pathogenesis evolution and contrasting modes of karyotype evolution via chromosome fusion or intercentromeric recombination.</title>
        <authorList>
            <person name="Coelho M.A."/>
            <person name="David-Palma M."/>
            <person name="Shea T."/>
            <person name="Bowers K."/>
            <person name="McGinley-Smith S."/>
            <person name="Mohammad A.W."/>
            <person name="Gnirke A."/>
            <person name="Yurkov A.M."/>
            <person name="Nowrousian M."/>
            <person name="Sun S."/>
            <person name="Cuomo C.A."/>
            <person name="Heitman J."/>
        </authorList>
    </citation>
    <scope>NUCLEOTIDE SEQUENCE [LARGE SCALE GENOMIC DNA]</scope>
    <source>
        <strain evidence="1">CBS 11374</strain>
    </source>
</reference>
<keyword evidence="2" id="KW-1185">Reference proteome</keyword>
<dbReference type="EMBL" id="CP141881">
    <property type="protein sequence ID" value="WRT63634.1"/>
    <property type="molecule type" value="Genomic_DNA"/>
</dbReference>
<gene>
    <name evidence="1" type="ORF">IL334_000557</name>
</gene>
<evidence type="ECO:0000313" key="1">
    <source>
        <dbReference type="EMBL" id="WRT63634.1"/>
    </source>
</evidence>
<dbReference type="GeneID" id="87952688"/>
<protein>
    <submittedName>
        <fullName evidence="1">Uncharacterized protein</fullName>
    </submittedName>
</protein>
<organism evidence="1 2">
    <name type="scientific">Kwoniella shivajii</name>
    <dbReference type="NCBI Taxonomy" id="564305"/>
    <lineage>
        <taxon>Eukaryota</taxon>
        <taxon>Fungi</taxon>
        <taxon>Dikarya</taxon>
        <taxon>Basidiomycota</taxon>
        <taxon>Agaricomycotina</taxon>
        <taxon>Tremellomycetes</taxon>
        <taxon>Tremellales</taxon>
        <taxon>Cryptococcaceae</taxon>
        <taxon>Kwoniella</taxon>
    </lineage>
</organism>
<evidence type="ECO:0000313" key="2">
    <source>
        <dbReference type="Proteomes" id="UP001329825"/>
    </source>
</evidence>
<dbReference type="Proteomes" id="UP001329825">
    <property type="component" value="Chromosome 1"/>
</dbReference>
<accession>A0ABZ1CQY1</accession>
<sequence>MKRYQATRLCHTVFFHDISIHHSVKQEAATGDATGGSAAIGAQGARSYFQYELNIPDEVYEGTRLAIDTNCQGSITVG</sequence>